<dbReference type="GO" id="GO:0005829">
    <property type="term" value="C:cytosol"/>
    <property type="evidence" value="ECO:0007669"/>
    <property type="project" value="TreeGrafter"/>
</dbReference>
<feature type="domain" description="Thioesterase" evidence="3">
    <location>
        <begin position="61"/>
        <end position="122"/>
    </location>
</feature>
<organism evidence="4">
    <name type="scientific">Arthrobacter sp. SU</name>
    <dbReference type="NCBI Taxonomy" id="71255"/>
    <lineage>
        <taxon>Bacteria</taxon>
        <taxon>Bacillati</taxon>
        <taxon>Actinomycetota</taxon>
        <taxon>Actinomycetes</taxon>
        <taxon>Micrococcales</taxon>
        <taxon>Micrococcaceae</taxon>
        <taxon>Arthrobacter</taxon>
    </lineage>
</organism>
<dbReference type="SUPFAM" id="SSF54637">
    <property type="entry name" value="Thioesterase/thiol ester dehydrase-isomerase"/>
    <property type="match status" value="1"/>
</dbReference>
<dbReference type="PANTHER" id="PTHR43240:SF5">
    <property type="entry name" value="1,4-DIHYDROXY-2-NAPHTHOYL-COA THIOESTERASE 1"/>
    <property type="match status" value="1"/>
</dbReference>
<dbReference type="NCBIfam" id="TIGR00369">
    <property type="entry name" value="unchar_dom_1"/>
    <property type="match status" value="1"/>
</dbReference>
<sequence>MHRTSNGSHATGGNLPDVASHYPVAYEQTLDGTVGFVIDEMTPERATASVEVTDTLRQRWGLVHGGAYCALAEMLATEATVAVVHEKGMMAVGQSNHTSFFRPVKEGHVRAEAVRIHAGSTTC</sequence>
<dbReference type="InterPro" id="IPR003736">
    <property type="entry name" value="PAAI_dom"/>
</dbReference>
<protein>
    <recommendedName>
        <fullName evidence="3">Thioesterase domain-containing protein</fullName>
    </recommendedName>
</protein>
<dbReference type="EMBL" id="AF030397">
    <property type="protein sequence ID" value="AAD25165.1"/>
    <property type="molecule type" value="Genomic_DNA"/>
</dbReference>
<dbReference type="Gene3D" id="3.10.129.10">
    <property type="entry name" value="Hotdog Thioesterase"/>
    <property type="match status" value="1"/>
</dbReference>
<gene>
    <name evidence="4" type="primary">fcbC2</name>
</gene>
<evidence type="ECO:0000256" key="2">
    <source>
        <dbReference type="ARBA" id="ARBA00022801"/>
    </source>
</evidence>
<dbReference type="AlphaFoldDB" id="O85079"/>
<evidence type="ECO:0000313" key="4">
    <source>
        <dbReference type="EMBL" id="AAD25165.1"/>
    </source>
</evidence>
<accession>O85079</accession>
<dbReference type="PANTHER" id="PTHR43240">
    <property type="entry name" value="1,4-DIHYDROXY-2-NAPHTHOYL-COA THIOESTERASE 1"/>
    <property type="match status" value="1"/>
</dbReference>
<proteinExistence type="inferred from homology"/>
<dbReference type="GO" id="GO:0061522">
    <property type="term" value="F:1,4-dihydroxy-2-naphthoyl-CoA thioesterase activity"/>
    <property type="evidence" value="ECO:0007669"/>
    <property type="project" value="TreeGrafter"/>
</dbReference>
<comment type="similarity">
    <text evidence="1">Belongs to the thioesterase PaaI family.</text>
</comment>
<geneLocation type="plasmid" evidence="4">
    <name>pASU1</name>
</geneLocation>
<reference evidence="4" key="1">
    <citation type="submission" date="1997-10" db="EMBL/GenBank/DDBJ databases">
        <authorList>
            <person name="Gartemann K."/>
        </authorList>
    </citation>
    <scope>NUCLEOTIDE SEQUENCE</scope>
    <source>
        <strain evidence="4">SU</strain>
        <plasmid evidence="4">pASU1</plasmid>
    </source>
</reference>
<dbReference type="InterPro" id="IPR029069">
    <property type="entry name" value="HotDog_dom_sf"/>
</dbReference>
<evidence type="ECO:0000259" key="3">
    <source>
        <dbReference type="Pfam" id="PF03061"/>
    </source>
</evidence>
<keyword evidence="4" id="KW-0614">Plasmid</keyword>
<evidence type="ECO:0000256" key="1">
    <source>
        <dbReference type="ARBA" id="ARBA00008324"/>
    </source>
</evidence>
<keyword evidence="2" id="KW-0378">Hydrolase</keyword>
<dbReference type="Pfam" id="PF03061">
    <property type="entry name" value="4HBT"/>
    <property type="match status" value="1"/>
</dbReference>
<dbReference type="CDD" id="cd03443">
    <property type="entry name" value="PaaI_thioesterase"/>
    <property type="match status" value="1"/>
</dbReference>
<dbReference type="InterPro" id="IPR006683">
    <property type="entry name" value="Thioestr_dom"/>
</dbReference>
<name>O85079_9MICC</name>